<organism evidence="1 2">
    <name type="scientific">Stephanodiscus triporus</name>
    <dbReference type="NCBI Taxonomy" id="2934178"/>
    <lineage>
        <taxon>Eukaryota</taxon>
        <taxon>Sar</taxon>
        <taxon>Stramenopiles</taxon>
        <taxon>Ochrophyta</taxon>
        <taxon>Bacillariophyta</taxon>
        <taxon>Coscinodiscophyceae</taxon>
        <taxon>Thalassiosirophycidae</taxon>
        <taxon>Stephanodiscales</taxon>
        <taxon>Stephanodiscaceae</taxon>
        <taxon>Stephanodiscus</taxon>
    </lineage>
</organism>
<gene>
    <name evidence="1" type="ORF">ACHAW5_004551</name>
</gene>
<dbReference type="Proteomes" id="UP001530315">
    <property type="component" value="Unassembled WGS sequence"/>
</dbReference>
<evidence type="ECO:0000313" key="1">
    <source>
        <dbReference type="EMBL" id="KAL3779705.1"/>
    </source>
</evidence>
<proteinExistence type="predicted"/>
<sequence length="118" mass="12837">MKAGGLRLYLNLYLMGLQNTPEKKCWKASQSDDSEVNLRYCDLSGSIIIQLTGAGITIDRLGSSPSMKYLMHESIILNGFLDELHAIVDGGDISAENRLLTLADSDALEKARGAISFS</sequence>
<evidence type="ECO:0000313" key="2">
    <source>
        <dbReference type="Proteomes" id="UP001530315"/>
    </source>
</evidence>
<comment type="caution">
    <text evidence="1">The sequence shown here is derived from an EMBL/GenBank/DDBJ whole genome shotgun (WGS) entry which is preliminary data.</text>
</comment>
<accession>A0ABD3NUK1</accession>
<dbReference type="AlphaFoldDB" id="A0ABD3NUK1"/>
<protein>
    <submittedName>
        <fullName evidence="1">Uncharacterized protein</fullName>
    </submittedName>
</protein>
<keyword evidence="2" id="KW-1185">Reference proteome</keyword>
<dbReference type="EMBL" id="JALLAZ020001149">
    <property type="protein sequence ID" value="KAL3779705.1"/>
    <property type="molecule type" value="Genomic_DNA"/>
</dbReference>
<name>A0ABD3NUK1_9STRA</name>
<reference evidence="1 2" key="1">
    <citation type="submission" date="2024-10" db="EMBL/GenBank/DDBJ databases">
        <title>Updated reference genomes for cyclostephanoid diatoms.</title>
        <authorList>
            <person name="Roberts W.R."/>
            <person name="Alverson A.J."/>
        </authorList>
    </citation>
    <scope>NUCLEOTIDE SEQUENCE [LARGE SCALE GENOMIC DNA]</scope>
    <source>
        <strain evidence="1 2">AJA276-08</strain>
    </source>
</reference>